<evidence type="ECO:0000256" key="1">
    <source>
        <dbReference type="ARBA" id="ARBA00004251"/>
    </source>
</evidence>
<evidence type="ECO:0000256" key="14">
    <source>
        <dbReference type="ARBA" id="ARBA00038403"/>
    </source>
</evidence>
<evidence type="ECO:0000256" key="9">
    <source>
        <dbReference type="ARBA" id="ARBA00023157"/>
    </source>
</evidence>
<dbReference type="InterPro" id="IPR057638">
    <property type="entry name" value="Ig_ZP2_2nd"/>
</dbReference>
<evidence type="ECO:0000259" key="22">
    <source>
        <dbReference type="PROSITE" id="PS51034"/>
    </source>
</evidence>
<evidence type="ECO:0000256" key="16">
    <source>
        <dbReference type="ARBA" id="ARBA00042272"/>
    </source>
</evidence>
<dbReference type="PROSITE" id="PS00682">
    <property type="entry name" value="ZP_1"/>
    <property type="match status" value="1"/>
</dbReference>
<feature type="compositionally biased region" description="Basic and acidic residues" evidence="20">
    <location>
        <begin position="721"/>
        <end position="745"/>
    </location>
</feature>
<keyword evidence="9" id="KW-1015">Disulfide bond</keyword>
<name>A0A2K5NAR8_CERAT</name>
<comment type="similarity">
    <text evidence="14">Belongs to the ZP domain family. ZPA subfamily.</text>
</comment>
<dbReference type="InterPro" id="IPR051148">
    <property type="entry name" value="Zona_Pellucida_Domain_gp"/>
</dbReference>
<keyword evidence="5" id="KW-0165">Cleavage on pair of basic residues</keyword>
<dbReference type="InterPro" id="IPR017977">
    <property type="entry name" value="ZP_dom_CS"/>
</dbReference>
<dbReference type="OrthoDB" id="9903747at2759"/>
<dbReference type="GO" id="GO:0005771">
    <property type="term" value="C:multivesicular body"/>
    <property type="evidence" value="ECO:0007669"/>
    <property type="project" value="Ensembl"/>
</dbReference>
<dbReference type="GO" id="GO:0032190">
    <property type="term" value="F:acrosin binding"/>
    <property type="evidence" value="ECO:0007669"/>
    <property type="project" value="Ensembl"/>
</dbReference>
<dbReference type="GO" id="GO:0005783">
    <property type="term" value="C:endoplasmic reticulum"/>
    <property type="evidence" value="ECO:0007669"/>
    <property type="project" value="Ensembl"/>
</dbReference>
<evidence type="ECO:0000256" key="10">
    <source>
        <dbReference type="ARBA" id="ARBA00023170"/>
    </source>
</evidence>
<dbReference type="InterPro" id="IPR042235">
    <property type="entry name" value="ZP-C_dom"/>
</dbReference>
<sequence length="781" mass="86662">MGEDSAAHNGESLLMRLASCYKNTEQPTFYPVDLVVPFAMASRQRGGSWSPSGWFNAGWRSISLFFALVTSVNSIDVFQLVNPAFPGTVICDERGITVEFPSSPGTKKWHASVVDPLGLDMPNCTYILNPEKFTLRVTYENCTRRVHGGYQMTIRVMNDSAALRHGAVMYQFFCPAMQVEETQGLSASTICKKDFMSFSLPRVFSGLADDNKVTKLKMGWSIEVGDGARVKTLTLPEAMKEGFSLLIDNHRMIFHVPFNATGVTHYVQGNSHLYMVSLKLTFISPGQKVIFSSQAICTPDPVNCNATHMTLTIPEFPGKLKSVSFENQNIDVSQLHDNGIDLEATNGTKLHFSKTLLKTKLSEKCLLHQFYLASLRLTFLLQSETVSMVIYPECVCESPVSIVTGELCTQDGFMDFEVYSYQTQPALDLDTLRVGNSSCQPVFKAQSQGLVRFHIPLNGCGTRYKFEDDKVIYENEIHALWTDLPPSKISRDSKFRMTVKCSYSRNDMLLNINVESLTPPVASVKLGPFTLILQSYPDNSYQQPYGENEYPLVRFLRQPIYMEVRVINRDDPNIKLVLDDCWATSTMDPDSFPQWNIVVDGCAYELDNYQTTFHPVGSSVTHPDHYQRFDMKAFAFVSEAHVLSSLVYFHCSALICNRLSPDSPLCSVTCPVSSRHRRATGATEAEKMTVSLPGPILLLSDDSSFRGVGSSDLKASGSSGEKSRSETGEEVGSRDVMDTKGHRTAGDVGSKAVAAVAALAGVVATLGFICYLYKKRTVSNH</sequence>
<reference evidence="23" key="1">
    <citation type="submission" date="2025-08" db="UniProtKB">
        <authorList>
            <consortium name="Ensembl"/>
        </authorList>
    </citation>
    <scope>IDENTIFICATION</scope>
</reference>
<dbReference type="GO" id="GO:0035805">
    <property type="term" value="C:egg coat"/>
    <property type="evidence" value="ECO:0007669"/>
    <property type="project" value="UniProtKB-SubCell"/>
</dbReference>
<evidence type="ECO:0000256" key="12">
    <source>
        <dbReference type="ARBA" id="ARBA00023279"/>
    </source>
</evidence>
<evidence type="ECO:0000256" key="2">
    <source>
        <dbReference type="ARBA" id="ARBA00022475"/>
    </source>
</evidence>
<comment type="subunit">
    <text evidence="19">Can form homopolymers that assemble into long fibers (in vitro). Polymers of ZP2 and ZP3 organized into long filaments cross-linked by ZP1 homodimers. Interacts with ZP3.</text>
</comment>
<dbReference type="PRINTS" id="PR00023">
    <property type="entry name" value="ZPELLUCIDA"/>
</dbReference>
<dbReference type="FunFam" id="2.60.40.3210:FF:000006">
    <property type="entry name" value="Zona pellucida sperm-binding protein 2"/>
    <property type="match status" value="1"/>
</dbReference>
<evidence type="ECO:0000256" key="8">
    <source>
        <dbReference type="ARBA" id="ARBA00023136"/>
    </source>
</evidence>
<dbReference type="InterPro" id="IPR057637">
    <property type="entry name" value="Ig_ZP2_1st"/>
</dbReference>
<dbReference type="Pfam" id="PF00100">
    <property type="entry name" value="Zona_pellucida"/>
    <property type="match status" value="1"/>
</dbReference>
<gene>
    <name evidence="23" type="primary">ZP2</name>
</gene>
<dbReference type="Pfam" id="PF23738">
    <property type="entry name" value="Ig_ZP2_N"/>
    <property type="match status" value="1"/>
</dbReference>
<dbReference type="InterPro" id="IPR055355">
    <property type="entry name" value="ZP-C"/>
</dbReference>
<evidence type="ECO:0000256" key="11">
    <source>
        <dbReference type="ARBA" id="ARBA00023180"/>
    </source>
</evidence>
<evidence type="ECO:0000256" key="19">
    <source>
        <dbReference type="ARBA" id="ARBA00046716"/>
    </source>
</evidence>
<dbReference type="InterPro" id="IPR001507">
    <property type="entry name" value="ZP_dom"/>
</dbReference>
<dbReference type="KEGG" id="caty:105586407"/>
<feature type="region of interest" description="Disordered" evidence="20">
    <location>
        <begin position="709"/>
        <end position="745"/>
    </location>
</feature>
<dbReference type="Pfam" id="PF23736">
    <property type="entry name" value="Ig_ZP2"/>
    <property type="match status" value="1"/>
</dbReference>
<dbReference type="GO" id="GO:0035804">
    <property type="term" value="F:structural constituent of egg coat"/>
    <property type="evidence" value="ECO:0007669"/>
    <property type="project" value="Ensembl"/>
</dbReference>
<dbReference type="Proteomes" id="UP000233060">
    <property type="component" value="Unassembled WGS sequence"/>
</dbReference>
<evidence type="ECO:0000256" key="20">
    <source>
        <dbReference type="SAM" id="MobiDB-lite"/>
    </source>
</evidence>
<dbReference type="RefSeq" id="XP_011916795.1">
    <property type="nucleotide sequence ID" value="XM_012061405.1"/>
</dbReference>
<dbReference type="GO" id="GO:0005886">
    <property type="term" value="C:plasma membrane"/>
    <property type="evidence" value="ECO:0007669"/>
    <property type="project" value="UniProtKB-SubCell"/>
</dbReference>
<dbReference type="Gene3D" id="2.60.40.4100">
    <property type="entry name" value="Zona pellucida, ZP-C domain"/>
    <property type="match status" value="1"/>
</dbReference>
<evidence type="ECO:0000256" key="6">
    <source>
        <dbReference type="ARBA" id="ARBA00022692"/>
    </source>
</evidence>
<reference evidence="23" key="2">
    <citation type="submission" date="2025-09" db="UniProtKB">
        <authorList>
            <consortium name="Ensembl"/>
        </authorList>
    </citation>
    <scope>IDENTIFICATION</scope>
</reference>
<dbReference type="InterPro" id="IPR057636">
    <property type="entry name" value="Ig_ZP2_3rd"/>
</dbReference>
<evidence type="ECO:0000313" key="23">
    <source>
        <dbReference type="Ensembl" id="ENSCATP00000034435.1"/>
    </source>
</evidence>
<evidence type="ECO:0000256" key="5">
    <source>
        <dbReference type="ARBA" id="ARBA00022685"/>
    </source>
</evidence>
<dbReference type="GO" id="GO:0060468">
    <property type="term" value="P:prevention of polyspermy"/>
    <property type="evidence" value="ECO:0007669"/>
    <property type="project" value="Ensembl"/>
</dbReference>
<dbReference type="GO" id="GO:0042802">
    <property type="term" value="F:identical protein binding"/>
    <property type="evidence" value="ECO:0007669"/>
    <property type="project" value="Ensembl"/>
</dbReference>
<dbReference type="Bgee" id="ENSCATG00000040132">
    <property type="expression patterns" value="Expressed in lymph node"/>
</dbReference>
<protein>
    <recommendedName>
        <fullName evidence="15">Zona pellucida sperm-binding protein 2</fullName>
    </recommendedName>
    <alternativeName>
        <fullName evidence="17">Zona pellucida glycoprotein 2</fullName>
    </alternativeName>
    <alternativeName>
        <fullName evidence="16">Zona pellucida protein A</fullName>
    </alternativeName>
</protein>
<keyword evidence="12" id="KW-0278">Fertilization</keyword>
<keyword evidence="2" id="KW-1003">Cell membrane</keyword>
<evidence type="ECO:0000256" key="7">
    <source>
        <dbReference type="ARBA" id="ARBA00022989"/>
    </source>
</evidence>
<keyword evidence="11" id="KW-0325">Glycoprotein</keyword>
<dbReference type="Ensembl" id="ENSCATT00000058715.1">
    <property type="protein sequence ID" value="ENSCATP00000034435.1"/>
    <property type="gene ID" value="ENSCATG00000040132.1"/>
</dbReference>
<dbReference type="PANTHER" id="PTHR23343">
    <property type="entry name" value="ZONA PELLUCIDA SPERM-BINDING PROTEIN"/>
    <property type="match status" value="1"/>
</dbReference>
<keyword evidence="6 21" id="KW-0812">Transmembrane</keyword>
<evidence type="ECO:0000256" key="3">
    <source>
        <dbReference type="ARBA" id="ARBA00022525"/>
    </source>
</evidence>
<dbReference type="Gene3D" id="2.60.40.3210">
    <property type="entry name" value="Zona pellucida, ZP-N domain"/>
    <property type="match status" value="1"/>
</dbReference>
<dbReference type="AlphaFoldDB" id="A0A2K5NAR8"/>
<dbReference type="Pfam" id="PF23740">
    <property type="entry name" value="Ig_ZP2_3rd"/>
    <property type="match status" value="1"/>
</dbReference>
<dbReference type="FunFam" id="2.60.40.4100:FF:000004">
    <property type="entry name" value="Zona pellucida sperm-binding protein 2"/>
    <property type="match status" value="1"/>
</dbReference>
<dbReference type="InterPro" id="IPR055356">
    <property type="entry name" value="ZP-N"/>
</dbReference>
<organism evidence="23 24">
    <name type="scientific">Cercocebus atys</name>
    <name type="common">Sooty mangabey</name>
    <name type="synonym">Cercocebus torquatus atys</name>
    <dbReference type="NCBI Taxonomy" id="9531"/>
    <lineage>
        <taxon>Eukaryota</taxon>
        <taxon>Metazoa</taxon>
        <taxon>Chordata</taxon>
        <taxon>Craniata</taxon>
        <taxon>Vertebrata</taxon>
        <taxon>Euteleostomi</taxon>
        <taxon>Mammalia</taxon>
        <taxon>Eutheria</taxon>
        <taxon>Euarchontoglires</taxon>
        <taxon>Primates</taxon>
        <taxon>Haplorrhini</taxon>
        <taxon>Catarrhini</taxon>
        <taxon>Cercopithecidae</taxon>
        <taxon>Cercopithecinae</taxon>
        <taxon>Cercocebus</taxon>
    </lineage>
</organism>
<evidence type="ECO:0000256" key="4">
    <source>
        <dbReference type="ARBA" id="ARBA00022530"/>
    </source>
</evidence>
<dbReference type="SMART" id="SM00241">
    <property type="entry name" value="ZP"/>
    <property type="match status" value="1"/>
</dbReference>
<keyword evidence="4" id="KW-0272">Extracellular matrix</keyword>
<evidence type="ECO:0000256" key="18">
    <source>
        <dbReference type="ARBA" id="ARBA00046021"/>
    </source>
</evidence>
<dbReference type="PANTHER" id="PTHR23343:SF4">
    <property type="entry name" value="ZONA PELLUCIDA SPERM-BINDING PROTEIN 2"/>
    <property type="match status" value="1"/>
</dbReference>
<feature type="transmembrane region" description="Helical" evidence="21">
    <location>
        <begin position="752"/>
        <end position="773"/>
    </location>
</feature>
<comment type="subcellular location">
    <subcellularLocation>
        <location evidence="1">Cell membrane</location>
        <topology evidence="1">Single-pass type I membrane protein</topology>
    </subcellularLocation>
    <subcellularLocation>
        <location evidence="13">Zona pellucida</location>
    </subcellularLocation>
</comment>
<dbReference type="CTD" id="7783"/>
<dbReference type="InterPro" id="IPR048290">
    <property type="entry name" value="ZP_chr"/>
</dbReference>
<keyword evidence="8 21" id="KW-0472">Membrane</keyword>
<evidence type="ECO:0000256" key="17">
    <source>
        <dbReference type="ARBA" id="ARBA00042572"/>
    </source>
</evidence>
<keyword evidence="3" id="KW-0964">Secreted</keyword>
<evidence type="ECO:0000256" key="21">
    <source>
        <dbReference type="SAM" id="Phobius"/>
    </source>
</evidence>
<proteinExistence type="inferred from homology"/>
<evidence type="ECO:0000313" key="24">
    <source>
        <dbReference type="Proteomes" id="UP000233060"/>
    </source>
</evidence>
<evidence type="ECO:0000256" key="15">
    <source>
        <dbReference type="ARBA" id="ARBA00040237"/>
    </source>
</evidence>
<feature type="domain" description="ZP" evidence="22">
    <location>
        <begin position="407"/>
        <end position="673"/>
    </location>
</feature>
<keyword evidence="7 21" id="KW-1133">Transmembrane helix</keyword>
<keyword evidence="24" id="KW-1185">Reference proteome</keyword>
<dbReference type="PROSITE" id="PS51034">
    <property type="entry name" value="ZP_2"/>
    <property type="match status" value="1"/>
</dbReference>
<dbReference type="GeneID" id="105586407"/>
<dbReference type="GO" id="GO:0007339">
    <property type="term" value="P:binding of sperm to zona pellucida"/>
    <property type="evidence" value="ECO:0007669"/>
    <property type="project" value="Ensembl"/>
</dbReference>
<dbReference type="GeneTree" id="ENSGT00940000160133"/>
<keyword evidence="10" id="KW-0675">Receptor</keyword>
<dbReference type="Pfam" id="PF23344">
    <property type="entry name" value="ZP-N"/>
    <property type="match status" value="1"/>
</dbReference>
<comment type="function">
    <text evidence="18">Component of the zona pellucida, an extracellular matrix surrounding oocytes which mediates sperm binding, induction of the acrosome reaction and prevents post-fertilization polyspermy. The zona pellucida is composed of 3 to 4 glycoproteins, ZP1, ZP2, ZP3, and ZP4. ZP2 may act as a secondary sperm receptor.</text>
</comment>
<evidence type="ECO:0000256" key="13">
    <source>
        <dbReference type="ARBA" id="ARBA00024183"/>
    </source>
</evidence>
<accession>A0A2K5NAR8</accession>